<proteinExistence type="predicted"/>
<evidence type="ECO:0000313" key="1">
    <source>
        <dbReference type="EMBL" id="SVE10935.1"/>
    </source>
</evidence>
<sequence length="186" mass="21575">MNNNSKSIILFDSVSDYDDLDETVSKNKSKIISFNYDTHKTLKDKKIYHEISDNYLSKKDLRTIQKTAYSVSEWFNADVISKYIYYNGVNLGSLIQDELINILVNYIKKVFELSKISKEFTNSTFTGSYTSCKIMKNFSKKINEFKNSRARNSQQLPLDSIKIKMKIGTKNHSMEVGISKNIFKKL</sequence>
<dbReference type="EMBL" id="UINC01194712">
    <property type="protein sequence ID" value="SVE10935.1"/>
    <property type="molecule type" value="Genomic_DNA"/>
</dbReference>
<dbReference type="AlphaFoldDB" id="A0A383AUR3"/>
<feature type="non-terminal residue" evidence="1">
    <location>
        <position position="186"/>
    </location>
</feature>
<name>A0A383AUR3_9ZZZZ</name>
<accession>A0A383AUR3</accession>
<reference evidence="1" key="1">
    <citation type="submission" date="2018-05" db="EMBL/GenBank/DDBJ databases">
        <authorList>
            <person name="Lanie J.A."/>
            <person name="Ng W.-L."/>
            <person name="Kazmierczak K.M."/>
            <person name="Andrzejewski T.M."/>
            <person name="Davidsen T.M."/>
            <person name="Wayne K.J."/>
            <person name="Tettelin H."/>
            <person name="Glass J.I."/>
            <person name="Rusch D."/>
            <person name="Podicherti R."/>
            <person name="Tsui H.-C.T."/>
            <person name="Winkler M.E."/>
        </authorList>
    </citation>
    <scope>NUCLEOTIDE SEQUENCE</scope>
</reference>
<protein>
    <submittedName>
        <fullName evidence="1">Uncharacterized protein</fullName>
    </submittedName>
</protein>
<organism evidence="1">
    <name type="scientific">marine metagenome</name>
    <dbReference type="NCBI Taxonomy" id="408172"/>
    <lineage>
        <taxon>unclassified sequences</taxon>
        <taxon>metagenomes</taxon>
        <taxon>ecological metagenomes</taxon>
    </lineage>
</organism>
<gene>
    <name evidence="1" type="ORF">METZ01_LOCUS463789</name>
</gene>